<dbReference type="HAMAP" id="MF_01306_B">
    <property type="entry name" value="Ribosomal_uS4_B"/>
    <property type="match status" value="1"/>
</dbReference>
<evidence type="ECO:0000256" key="6">
    <source>
        <dbReference type="ARBA" id="ARBA00035254"/>
    </source>
</evidence>
<keyword evidence="5 7" id="KW-0687">Ribonucleoprotein</keyword>
<dbReference type="Pfam" id="PF01479">
    <property type="entry name" value="S4"/>
    <property type="match status" value="1"/>
</dbReference>
<dbReference type="InterPro" id="IPR018079">
    <property type="entry name" value="Ribosomal_uS4_CS"/>
</dbReference>
<feature type="domain" description="Small ribosomal subunit protein uS4 N-terminal" evidence="10">
    <location>
        <begin position="3"/>
        <end position="91"/>
    </location>
</feature>
<dbReference type="InterPro" id="IPR036986">
    <property type="entry name" value="S4_RNA-bd_sf"/>
</dbReference>
<dbReference type="InterPro" id="IPR001912">
    <property type="entry name" value="Ribosomal_uS4_N"/>
</dbReference>
<keyword evidence="4 7" id="KW-0689">Ribosomal protein</keyword>
<evidence type="ECO:0000256" key="8">
    <source>
        <dbReference type="RuleBase" id="RU003699"/>
    </source>
</evidence>
<evidence type="ECO:0000313" key="11">
    <source>
        <dbReference type="EMBL" id="PIR97011.1"/>
    </source>
</evidence>
<comment type="caution">
    <text evidence="11">The sequence shown here is derived from an EMBL/GenBank/DDBJ whole genome shotgun (WGS) entry which is preliminary data.</text>
</comment>
<evidence type="ECO:0000256" key="3">
    <source>
        <dbReference type="ARBA" id="ARBA00022884"/>
    </source>
</evidence>
<evidence type="ECO:0000256" key="5">
    <source>
        <dbReference type="ARBA" id="ARBA00023274"/>
    </source>
</evidence>
<dbReference type="PANTHER" id="PTHR11831">
    <property type="entry name" value="30S 40S RIBOSOMAL PROTEIN"/>
    <property type="match status" value="1"/>
</dbReference>
<dbReference type="PROSITE" id="PS00632">
    <property type="entry name" value="RIBOSOMAL_S4"/>
    <property type="match status" value="1"/>
</dbReference>
<dbReference type="SMART" id="SM01390">
    <property type="entry name" value="Ribosomal_S4"/>
    <property type="match status" value="1"/>
</dbReference>
<proteinExistence type="inferred from homology"/>
<dbReference type="Gene3D" id="1.10.1050.10">
    <property type="entry name" value="Ribosomal Protein S4 Delta 41, Chain A, domain 1"/>
    <property type="match status" value="1"/>
</dbReference>
<dbReference type="PANTHER" id="PTHR11831:SF4">
    <property type="entry name" value="SMALL RIBOSOMAL SUBUNIT PROTEIN US4M"/>
    <property type="match status" value="1"/>
</dbReference>
<dbReference type="GO" id="GO:0042274">
    <property type="term" value="P:ribosomal small subunit biogenesis"/>
    <property type="evidence" value="ECO:0007669"/>
    <property type="project" value="TreeGrafter"/>
</dbReference>
<dbReference type="SMART" id="SM00363">
    <property type="entry name" value="S4"/>
    <property type="match status" value="1"/>
</dbReference>
<comment type="function">
    <text evidence="7">With S5 and S12 plays an important role in translational accuracy.</text>
</comment>
<dbReference type="Pfam" id="PF00163">
    <property type="entry name" value="Ribosomal_S4"/>
    <property type="match status" value="1"/>
</dbReference>
<evidence type="ECO:0000256" key="4">
    <source>
        <dbReference type="ARBA" id="ARBA00022980"/>
    </source>
</evidence>
<comment type="subunit">
    <text evidence="7">Part of the 30S ribosomal subunit. Contacts protein S5. The interaction surface between S4 and S5 is involved in control of translational fidelity.</text>
</comment>
<name>A0A2H0VD60_9BACT</name>
<dbReference type="AlphaFoldDB" id="A0A2H0VD60"/>
<dbReference type="GO" id="GO:0003735">
    <property type="term" value="F:structural constituent of ribosome"/>
    <property type="evidence" value="ECO:0007669"/>
    <property type="project" value="InterPro"/>
</dbReference>
<dbReference type="NCBIfam" id="TIGR01017">
    <property type="entry name" value="rpsD_bact"/>
    <property type="match status" value="1"/>
</dbReference>
<dbReference type="GO" id="GO:0006412">
    <property type="term" value="P:translation"/>
    <property type="evidence" value="ECO:0007669"/>
    <property type="project" value="UniProtKB-UniRule"/>
</dbReference>
<evidence type="ECO:0000256" key="1">
    <source>
        <dbReference type="ARBA" id="ARBA00007465"/>
    </source>
</evidence>
<dbReference type="GO" id="GO:0019843">
    <property type="term" value="F:rRNA binding"/>
    <property type="evidence" value="ECO:0007669"/>
    <property type="project" value="UniProtKB-UniRule"/>
</dbReference>
<keyword evidence="2 7" id="KW-0699">rRNA-binding</keyword>
<dbReference type="FunFam" id="3.10.290.10:FF:000001">
    <property type="entry name" value="30S ribosomal protein S4"/>
    <property type="match status" value="1"/>
</dbReference>
<dbReference type="SUPFAM" id="SSF55174">
    <property type="entry name" value="Alpha-L RNA-binding motif"/>
    <property type="match status" value="1"/>
</dbReference>
<reference evidence="12" key="1">
    <citation type="submission" date="2017-09" db="EMBL/GenBank/DDBJ databases">
        <title>Depth-based differentiation of microbial function through sediment-hosted aquifers and enrichment of novel symbionts in the deep terrestrial subsurface.</title>
        <authorList>
            <person name="Probst A.J."/>
            <person name="Ladd B."/>
            <person name="Jarett J.K."/>
            <person name="Geller-Mcgrath D.E."/>
            <person name="Sieber C.M.K."/>
            <person name="Emerson J.B."/>
            <person name="Anantharaman K."/>
            <person name="Thomas B.C."/>
            <person name="Malmstrom R."/>
            <person name="Stieglmeier M."/>
            <person name="Klingl A."/>
            <person name="Woyke T."/>
            <person name="Ryan C.M."/>
            <person name="Banfield J.F."/>
        </authorList>
    </citation>
    <scope>NUCLEOTIDE SEQUENCE [LARGE SCALE GENOMIC DNA]</scope>
</reference>
<sequence>MARLTGPKSKHARRLSSPIFPKDEKILTKRNYPAGMHGQKRQRLSQYGIQLLEKQKAKWTYGILEKQFRNYYEEAARKKGQTGLMLLQLLERRLDNVVFRLGLATTRPQARQLVSHGFIEVNGKKVNIPSYQVKAGDSVKVRENKQKSKYMIVRKTEMGKHQTPEWLSFDKNDFSAKVLSLPIIEEADRTVNTQLIVEHYSR</sequence>
<gene>
    <name evidence="7" type="primary">rpsD</name>
    <name evidence="11" type="ORF">COT91_03755</name>
</gene>
<dbReference type="NCBIfam" id="NF003717">
    <property type="entry name" value="PRK05327.1"/>
    <property type="match status" value="1"/>
</dbReference>
<evidence type="ECO:0000256" key="2">
    <source>
        <dbReference type="ARBA" id="ARBA00022730"/>
    </source>
</evidence>
<dbReference type="InterPro" id="IPR002942">
    <property type="entry name" value="S4_RNA-bd"/>
</dbReference>
<dbReference type="Gene3D" id="3.10.290.10">
    <property type="entry name" value="RNA-binding S4 domain"/>
    <property type="match status" value="1"/>
</dbReference>
<comment type="similarity">
    <text evidence="1 7 8">Belongs to the universal ribosomal protein uS4 family.</text>
</comment>
<evidence type="ECO:0000256" key="7">
    <source>
        <dbReference type="HAMAP-Rule" id="MF_01306"/>
    </source>
</evidence>
<keyword evidence="3 7" id="KW-0694">RNA-binding</keyword>
<accession>A0A2H0VD60</accession>
<dbReference type="GO" id="GO:0015935">
    <property type="term" value="C:small ribosomal subunit"/>
    <property type="evidence" value="ECO:0007669"/>
    <property type="project" value="InterPro"/>
</dbReference>
<dbReference type="EMBL" id="PFAJ01000049">
    <property type="protein sequence ID" value="PIR97011.1"/>
    <property type="molecule type" value="Genomic_DNA"/>
</dbReference>
<feature type="domain" description="RNA-binding S4" evidence="9">
    <location>
        <begin position="92"/>
        <end position="157"/>
    </location>
</feature>
<evidence type="ECO:0000313" key="12">
    <source>
        <dbReference type="Proteomes" id="UP000230557"/>
    </source>
</evidence>
<dbReference type="InterPro" id="IPR022801">
    <property type="entry name" value="Ribosomal_uS4"/>
</dbReference>
<dbReference type="InterPro" id="IPR005709">
    <property type="entry name" value="Ribosomal_uS4_bac-type"/>
</dbReference>
<evidence type="ECO:0000259" key="9">
    <source>
        <dbReference type="SMART" id="SM00363"/>
    </source>
</evidence>
<dbReference type="CDD" id="cd00165">
    <property type="entry name" value="S4"/>
    <property type="match status" value="1"/>
</dbReference>
<organism evidence="11 12">
    <name type="scientific">Candidatus Doudnabacteria bacterium CG10_big_fil_rev_8_21_14_0_10_41_10</name>
    <dbReference type="NCBI Taxonomy" id="1974551"/>
    <lineage>
        <taxon>Bacteria</taxon>
        <taxon>Candidatus Doudnaibacteriota</taxon>
    </lineage>
</organism>
<protein>
    <recommendedName>
        <fullName evidence="6 7">Small ribosomal subunit protein uS4</fullName>
    </recommendedName>
</protein>
<dbReference type="Proteomes" id="UP000230557">
    <property type="component" value="Unassembled WGS sequence"/>
</dbReference>
<comment type="function">
    <text evidence="7">One of the primary rRNA binding proteins, it binds directly to 16S rRNA where it nucleates assembly of the body of the 30S subunit.</text>
</comment>
<dbReference type="PROSITE" id="PS50889">
    <property type="entry name" value="S4"/>
    <property type="match status" value="1"/>
</dbReference>
<evidence type="ECO:0000259" key="10">
    <source>
        <dbReference type="SMART" id="SM01390"/>
    </source>
</evidence>